<keyword evidence="4 6" id="KW-1133">Transmembrane helix</keyword>
<keyword evidence="3 6" id="KW-0812">Transmembrane</keyword>
<dbReference type="EMBL" id="SOJN01000052">
    <property type="protein sequence ID" value="TET46441.1"/>
    <property type="molecule type" value="Genomic_DNA"/>
</dbReference>
<feature type="transmembrane region" description="Helical" evidence="6">
    <location>
        <begin position="397"/>
        <end position="416"/>
    </location>
</feature>
<evidence type="ECO:0000256" key="2">
    <source>
        <dbReference type="ARBA" id="ARBA00022475"/>
    </source>
</evidence>
<dbReference type="InterPro" id="IPR050367">
    <property type="entry name" value="APC_superfamily"/>
</dbReference>
<organism evidence="8 9">
    <name type="scientific">candidate division TA06 bacterium</name>
    <dbReference type="NCBI Taxonomy" id="2250710"/>
    <lineage>
        <taxon>Bacteria</taxon>
        <taxon>Bacteria division TA06</taxon>
    </lineage>
</organism>
<dbReference type="PROSITE" id="PS51094">
    <property type="entry name" value="PTS_EIIA_TYPE_2"/>
    <property type="match status" value="1"/>
</dbReference>
<dbReference type="InterPro" id="IPR002178">
    <property type="entry name" value="PTS_EIIA_type-2_dom"/>
</dbReference>
<comment type="subcellular location">
    <subcellularLocation>
        <location evidence="1">Cell membrane</location>
        <topology evidence="1">Multi-pass membrane protein</topology>
    </subcellularLocation>
</comment>
<name>A0A523UVW5_UNCT6</name>
<protein>
    <submittedName>
        <fullName evidence="8">Amino acid permease</fullName>
    </submittedName>
</protein>
<dbReference type="InterPro" id="IPR002293">
    <property type="entry name" value="AA/rel_permease1"/>
</dbReference>
<feature type="transmembrane region" description="Helical" evidence="6">
    <location>
        <begin position="180"/>
        <end position="203"/>
    </location>
</feature>
<feature type="transmembrane region" description="Helical" evidence="6">
    <location>
        <begin position="251"/>
        <end position="276"/>
    </location>
</feature>
<evidence type="ECO:0000313" key="9">
    <source>
        <dbReference type="Proteomes" id="UP000315525"/>
    </source>
</evidence>
<evidence type="ECO:0000256" key="5">
    <source>
        <dbReference type="ARBA" id="ARBA00023136"/>
    </source>
</evidence>
<keyword evidence="5 6" id="KW-0472">Membrane</keyword>
<feature type="transmembrane region" description="Helical" evidence="6">
    <location>
        <begin position="107"/>
        <end position="132"/>
    </location>
</feature>
<gene>
    <name evidence="8" type="ORF">E3J62_04200</name>
</gene>
<feature type="transmembrane region" description="Helical" evidence="6">
    <location>
        <begin position="39"/>
        <end position="57"/>
    </location>
</feature>
<evidence type="ECO:0000256" key="6">
    <source>
        <dbReference type="SAM" id="Phobius"/>
    </source>
</evidence>
<accession>A0A523UVW5</accession>
<evidence type="ECO:0000313" key="8">
    <source>
        <dbReference type="EMBL" id="TET46441.1"/>
    </source>
</evidence>
<dbReference type="InterPro" id="IPR016152">
    <property type="entry name" value="PTrfase/Anion_transptr"/>
</dbReference>
<dbReference type="SUPFAM" id="SSF55804">
    <property type="entry name" value="Phoshotransferase/anion transport protein"/>
    <property type="match status" value="1"/>
</dbReference>
<dbReference type="Pfam" id="PF13520">
    <property type="entry name" value="AA_permease_2"/>
    <property type="match status" value="1"/>
</dbReference>
<feature type="transmembrane region" description="Helical" evidence="6">
    <location>
        <begin position="215"/>
        <end position="239"/>
    </location>
</feature>
<feature type="transmembrane region" description="Helical" evidence="6">
    <location>
        <begin position="12"/>
        <end position="33"/>
    </location>
</feature>
<dbReference type="Pfam" id="PF00359">
    <property type="entry name" value="PTS_EIIA_2"/>
    <property type="match status" value="1"/>
</dbReference>
<evidence type="ECO:0000256" key="3">
    <source>
        <dbReference type="ARBA" id="ARBA00022692"/>
    </source>
</evidence>
<feature type="transmembrane region" description="Helical" evidence="6">
    <location>
        <begin position="144"/>
        <end position="160"/>
    </location>
</feature>
<dbReference type="Gene3D" id="1.20.1740.10">
    <property type="entry name" value="Amino acid/polyamine transporter I"/>
    <property type="match status" value="1"/>
</dbReference>
<feature type="domain" description="PTS EIIA type-2" evidence="7">
    <location>
        <begin position="463"/>
        <end position="606"/>
    </location>
</feature>
<dbReference type="AlphaFoldDB" id="A0A523UVW5"/>
<dbReference type="Gene3D" id="3.40.930.10">
    <property type="entry name" value="Mannitol-specific EII, Chain A"/>
    <property type="match status" value="1"/>
</dbReference>
<evidence type="ECO:0000256" key="1">
    <source>
        <dbReference type="ARBA" id="ARBA00004651"/>
    </source>
</evidence>
<proteinExistence type="predicted"/>
<dbReference type="PANTHER" id="PTHR42770:SF7">
    <property type="entry name" value="MEMBRANE PROTEIN"/>
    <property type="match status" value="1"/>
</dbReference>
<dbReference type="Proteomes" id="UP000315525">
    <property type="component" value="Unassembled WGS sequence"/>
</dbReference>
<feature type="transmembrane region" description="Helical" evidence="6">
    <location>
        <begin position="78"/>
        <end position="95"/>
    </location>
</feature>
<sequence>MALKRELGLIHVFAIASGAMISSGLFILPGLAAARAGPAVVLSYVIAGMIALPTLLSKAELTTAMPKAGGDYFYISRSMGSAVGTIGGFASWFSLSLKGAFALTGMAAYAAILTTIPIGIIAACLCVAFVLINLLGAKQAGNSQVLLVVILIGVLGYFVFRGIPNVMVQRFSPFAPQGAGAVFATAGFVFISFGGLTKVASIAEEVKKPGVNLPLGMFLSLLVVTVLYAAVIFVTVGVLSGAELYDSLTPISAAATIFAGPMGAGIIALAALLAFVSTANAGIMSASRYPLAMSRDHILPGFFQRANKRFGTPHMAILFTGGFMLLSVLFLRLEMLVRIASTLLLALYIMANLAVVFMRESRILNYQPKFKSPLYPWTQIAGGLGGLFLIVRMGVVPITIAVLFCFVMFGWYLAYVRPRSYKEFALLRIIERVSAKELTGYSLETELKDILRERDEIVEDRFDHVIKECPILDIEGRCGLEDFLEKVSQEVSNNLGIDAELVYDLLHAREEESSTVIGSGMAIPHIIVEGEKKFCIVIARSREGIEFYEGGPKVHTVFVLVGTRDERNFHLRALAAIAQIARLPKFEEKWMQARSKDELRDLILLGERTRHTPPTA</sequence>
<dbReference type="GO" id="GO:0022857">
    <property type="term" value="F:transmembrane transporter activity"/>
    <property type="evidence" value="ECO:0007669"/>
    <property type="project" value="InterPro"/>
</dbReference>
<feature type="transmembrane region" description="Helical" evidence="6">
    <location>
        <begin position="315"/>
        <end position="333"/>
    </location>
</feature>
<keyword evidence="2" id="KW-1003">Cell membrane</keyword>
<evidence type="ECO:0000259" key="7">
    <source>
        <dbReference type="PROSITE" id="PS51094"/>
    </source>
</evidence>
<comment type="caution">
    <text evidence="8">The sequence shown here is derived from an EMBL/GenBank/DDBJ whole genome shotgun (WGS) entry which is preliminary data.</text>
</comment>
<dbReference type="GO" id="GO:0005886">
    <property type="term" value="C:plasma membrane"/>
    <property type="evidence" value="ECO:0007669"/>
    <property type="project" value="UniProtKB-SubCell"/>
</dbReference>
<reference evidence="8 9" key="1">
    <citation type="submission" date="2019-03" db="EMBL/GenBank/DDBJ databases">
        <title>Metabolic potential of uncultured bacteria and archaea associated with petroleum seepage in deep-sea sediments.</title>
        <authorList>
            <person name="Dong X."/>
            <person name="Hubert C."/>
        </authorList>
    </citation>
    <scope>NUCLEOTIDE SEQUENCE [LARGE SCALE GENOMIC DNA]</scope>
    <source>
        <strain evidence="8">E44_bin18</strain>
    </source>
</reference>
<feature type="transmembrane region" description="Helical" evidence="6">
    <location>
        <begin position="339"/>
        <end position="358"/>
    </location>
</feature>
<dbReference type="PANTHER" id="PTHR42770">
    <property type="entry name" value="AMINO ACID TRANSPORTER-RELATED"/>
    <property type="match status" value="1"/>
</dbReference>
<evidence type="ECO:0000256" key="4">
    <source>
        <dbReference type="ARBA" id="ARBA00022989"/>
    </source>
</evidence>